<dbReference type="EMBL" id="HACG01051450">
    <property type="protein sequence ID" value="CEK98321.1"/>
    <property type="molecule type" value="Transcribed_RNA"/>
</dbReference>
<sequence length="76" mass="9070">QYKEKAKETEQEIRRLQKDIEEKNAQCQVLIARNQETNTAVEQNYQQLARKENNKFVTILSNIVAIAFPLLQWFFK</sequence>
<reference evidence="3" key="1">
    <citation type="submission" date="2014-12" db="EMBL/GenBank/DDBJ databases">
        <title>Insight into the proteome of Arion vulgaris.</title>
        <authorList>
            <person name="Aradska J."/>
            <person name="Bulat T."/>
            <person name="Smidak R."/>
            <person name="Sarate P."/>
            <person name="Gangsoo J."/>
            <person name="Sialana F."/>
            <person name="Bilban M."/>
            <person name="Lubec G."/>
        </authorList>
    </citation>
    <scope>NUCLEOTIDE SEQUENCE</scope>
    <source>
        <tissue evidence="3">Skin</tissue>
    </source>
</reference>
<gene>
    <name evidence="3" type="primary">ORF218403</name>
</gene>
<evidence type="ECO:0000313" key="3">
    <source>
        <dbReference type="EMBL" id="CEK98321.1"/>
    </source>
</evidence>
<keyword evidence="2" id="KW-0472">Membrane</keyword>
<evidence type="ECO:0000256" key="2">
    <source>
        <dbReference type="SAM" id="Phobius"/>
    </source>
</evidence>
<name>A0A0B7C116_9EUPU</name>
<proteinExistence type="predicted"/>
<feature type="non-terminal residue" evidence="3">
    <location>
        <position position="1"/>
    </location>
</feature>
<dbReference type="AlphaFoldDB" id="A0A0B7C116"/>
<accession>A0A0B7C116</accession>
<keyword evidence="2" id="KW-0812">Transmembrane</keyword>
<feature type="coiled-coil region" evidence="1">
    <location>
        <begin position="3"/>
        <end position="51"/>
    </location>
</feature>
<keyword evidence="1" id="KW-0175">Coiled coil</keyword>
<organism evidence="3">
    <name type="scientific">Arion vulgaris</name>
    <dbReference type="NCBI Taxonomy" id="1028688"/>
    <lineage>
        <taxon>Eukaryota</taxon>
        <taxon>Metazoa</taxon>
        <taxon>Spiralia</taxon>
        <taxon>Lophotrochozoa</taxon>
        <taxon>Mollusca</taxon>
        <taxon>Gastropoda</taxon>
        <taxon>Heterobranchia</taxon>
        <taxon>Euthyneura</taxon>
        <taxon>Panpulmonata</taxon>
        <taxon>Eupulmonata</taxon>
        <taxon>Stylommatophora</taxon>
        <taxon>Helicina</taxon>
        <taxon>Arionoidea</taxon>
        <taxon>Arionidae</taxon>
        <taxon>Arion</taxon>
    </lineage>
</organism>
<feature type="transmembrane region" description="Helical" evidence="2">
    <location>
        <begin position="56"/>
        <end position="75"/>
    </location>
</feature>
<evidence type="ECO:0000256" key="1">
    <source>
        <dbReference type="SAM" id="Coils"/>
    </source>
</evidence>
<protein>
    <submittedName>
        <fullName evidence="3">Uncharacterized protein</fullName>
    </submittedName>
</protein>
<keyword evidence="2" id="KW-1133">Transmembrane helix</keyword>